<sequence>MMILQRKNFIPKLNFPEWQLQPLNFEMGNRGLPRILYTDQSPYLLFQNLGASTAARRGLHLRIKSGSPFIIQNRQTVMGVKLRLDNEDDKRYSSAFHKMGNLLYNRVVKPWLYFNTPYYYMFPKWN</sequence>
<gene>
    <name evidence="1" type="ORF">NQ317_000085</name>
</gene>
<comment type="caution">
    <text evidence="1">The sequence shown here is derived from an EMBL/GenBank/DDBJ whole genome shotgun (WGS) entry which is preliminary data.</text>
</comment>
<proteinExistence type="predicted"/>
<organism evidence="1 2">
    <name type="scientific">Molorchus minor</name>
    <dbReference type="NCBI Taxonomy" id="1323400"/>
    <lineage>
        <taxon>Eukaryota</taxon>
        <taxon>Metazoa</taxon>
        <taxon>Ecdysozoa</taxon>
        <taxon>Arthropoda</taxon>
        <taxon>Hexapoda</taxon>
        <taxon>Insecta</taxon>
        <taxon>Pterygota</taxon>
        <taxon>Neoptera</taxon>
        <taxon>Endopterygota</taxon>
        <taxon>Coleoptera</taxon>
        <taxon>Polyphaga</taxon>
        <taxon>Cucujiformia</taxon>
        <taxon>Chrysomeloidea</taxon>
        <taxon>Cerambycidae</taxon>
        <taxon>Lamiinae</taxon>
        <taxon>Monochamini</taxon>
        <taxon>Molorchus</taxon>
    </lineage>
</organism>
<name>A0ABQ9IY46_9CUCU</name>
<dbReference type="Proteomes" id="UP001162164">
    <property type="component" value="Unassembled WGS sequence"/>
</dbReference>
<reference evidence="1" key="1">
    <citation type="journal article" date="2023" name="Insect Mol. Biol.">
        <title>Genome sequencing provides insights into the evolution of gene families encoding plant cell wall-degrading enzymes in longhorned beetles.</title>
        <authorList>
            <person name="Shin N.R."/>
            <person name="Okamura Y."/>
            <person name="Kirsch R."/>
            <person name="Pauchet Y."/>
        </authorList>
    </citation>
    <scope>NUCLEOTIDE SEQUENCE</scope>
    <source>
        <strain evidence="1">MMC_N1</strain>
    </source>
</reference>
<protein>
    <submittedName>
        <fullName evidence="1">Uncharacterized protein</fullName>
    </submittedName>
</protein>
<dbReference type="EMBL" id="JAPWTJ010002017">
    <property type="protein sequence ID" value="KAJ8968354.1"/>
    <property type="molecule type" value="Genomic_DNA"/>
</dbReference>
<keyword evidence="2" id="KW-1185">Reference proteome</keyword>
<evidence type="ECO:0000313" key="2">
    <source>
        <dbReference type="Proteomes" id="UP001162164"/>
    </source>
</evidence>
<evidence type="ECO:0000313" key="1">
    <source>
        <dbReference type="EMBL" id="KAJ8968354.1"/>
    </source>
</evidence>
<accession>A0ABQ9IY46</accession>